<sequence length="57" mass="6362">MKLAPALKVEGIRRARSAGFSKMITNNLSVNAPMLIVNRRLGFEARPGLWVMHRTLA</sequence>
<dbReference type="AlphaFoldDB" id="A0A318SM51"/>
<dbReference type="EMBL" id="QJSX01000002">
    <property type="protein sequence ID" value="PYE55763.1"/>
    <property type="molecule type" value="Genomic_DNA"/>
</dbReference>
<evidence type="ECO:0008006" key="3">
    <source>
        <dbReference type="Google" id="ProtNLM"/>
    </source>
</evidence>
<keyword evidence="2" id="KW-1185">Reference proteome</keyword>
<reference evidence="1 2" key="1">
    <citation type="submission" date="2018-06" db="EMBL/GenBank/DDBJ databases">
        <title>Genomic Encyclopedia of Type Strains, Phase IV (KMG-IV): sequencing the most valuable type-strain genomes for metagenomic binning, comparative biology and taxonomic classification.</title>
        <authorList>
            <person name="Goeker M."/>
        </authorList>
    </citation>
    <scope>NUCLEOTIDE SEQUENCE [LARGE SCALE GENOMIC DNA]</scope>
    <source>
        <strain evidence="1 2">DSM 18048</strain>
    </source>
</reference>
<dbReference type="Proteomes" id="UP000248326">
    <property type="component" value="Unassembled WGS sequence"/>
</dbReference>
<protein>
    <recommendedName>
        <fullName evidence="3">Acetyltransferase (GNAT) family protein</fullName>
    </recommendedName>
</protein>
<comment type="caution">
    <text evidence="1">The sequence shown here is derived from an EMBL/GenBank/DDBJ whole genome shotgun (WGS) entry which is preliminary data.</text>
</comment>
<dbReference type="RefSeq" id="WP_170130868.1">
    <property type="nucleotide sequence ID" value="NZ_QJSX01000002.1"/>
</dbReference>
<name>A0A318SM51_9DEIO</name>
<gene>
    <name evidence="1" type="ORF">DES52_102127</name>
</gene>
<proteinExistence type="predicted"/>
<evidence type="ECO:0000313" key="2">
    <source>
        <dbReference type="Proteomes" id="UP000248326"/>
    </source>
</evidence>
<dbReference type="Gene3D" id="3.40.630.30">
    <property type="match status" value="1"/>
</dbReference>
<organism evidence="1 2">
    <name type="scientific">Deinococcus yavapaiensis KR-236</name>
    <dbReference type="NCBI Taxonomy" id="694435"/>
    <lineage>
        <taxon>Bacteria</taxon>
        <taxon>Thermotogati</taxon>
        <taxon>Deinococcota</taxon>
        <taxon>Deinococci</taxon>
        <taxon>Deinococcales</taxon>
        <taxon>Deinococcaceae</taxon>
        <taxon>Deinococcus</taxon>
    </lineage>
</organism>
<evidence type="ECO:0000313" key="1">
    <source>
        <dbReference type="EMBL" id="PYE55763.1"/>
    </source>
</evidence>
<accession>A0A318SM51</accession>